<dbReference type="Proteomes" id="UP000288507">
    <property type="component" value="Unassembled WGS sequence"/>
</dbReference>
<proteinExistence type="predicted"/>
<dbReference type="RefSeq" id="WP_126232441.1">
    <property type="nucleotide sequence ID" value="NZ_PQZD01000003.1"/>
</dbReference>
<dbReference type="EMBL" id="PQZD01000003">
    <property type="protein sequence ID" value="RTI48601.1"/>
    <property type="molecule type" value="Genomic_DNA"/>
</dbReference>
<evidence type="ECO:0000313" key="3">
    <source>
        <dbReference type="Proteomes" id="UP000288507"/>
    </source>
</evidence>
<protein>
    <recommendedName>
        <fullName evidence="4">ATP-binding protein</fullName>
    </recommendedName>
</protein>
<dbReference type="EMBL" id="PRBV01000014">
    <property type="protein sequence ID" value="RTJ78324.1"/>
    <property type="molecule type" value="Genomic_DNA"/>
</dbReference>
<reference evidence="2 3" key="2">
    <citation type="journal article" date="2019" name="Appl. Environ. Microbiol.">
        <title>Population genetics and characterization of Campylobacter jejuni isolates in western jackdaws and game birds in Finland.</title>
        <authorList>
            <person name="Kovanen S."/>
            <person name="Rossi M."/>
            <person name="Pohja-Mykra M."/>
            <person name="Nieminen T."/>
            <person name="Raunio-Saarnisto M."/>
            <person name="Sauvala M."/>
            <person name="Fredriksson-Ahomaa M."/>
            <person name="Hanninen M.L."/>
            <person name="Kivisto R."/>
        </authorList>
    </citation>
    <scope>NUCLEOTIDE SEQUENCE [LARGE SCALE GENOMIC DNA]</scope>
    <source>
        <strain evidence="2 3">CB313</strain>
        <strain evidence="1">SO-26</strain>
    </source>
</reference>
<accession>A0A431EAC8</accession>
<dbReference type="SUPFAM" id="SSF52540">
    <property type="entry name" value="P-loop containing nucleoside triphosphate hydrolases"/>
    <property type="match status" value="1"/>
</dbReference>
<dbReference type="Proteomes" id="UP000287197">
    <property type="component" value="Unassembled WGS sequence"/>
</dbReference>
<evidence type="ECO:0008006" key="4">
    <source>
        <dbReference type="Google" id="ProtNLM"/>
    </source>
</evidence>
<evidence type="ECO:0000313" key="2">
    <source>
        <dbReference type="EMBL" id="RTJ78324.1"/>
    </source>
</evidence>
<organism evidence="2 3">
    <name type="scientific">Campylobacter jejuni</name>
    <dbReference type="NCBI Taxonomy" id="197"/>
    <lineage>
        <taxon>Bacteria</taxon>
        <taxon>Pseudomonadati</taxon>
        <taxon>Campylobacterota</taxon>
        <taxon>Epsilonproteobacteria</taxon>
        <taxon>Campylobacterales</taxon>
        <taxon>Campylobacteraceae</taxon>
        <taxon>Campylobacter</taxon>
    </lineage>
</organism>
<evidence type="ECO:0000313" key="1">
    <source>
        <dbReference type="EMBL" id="RTI48601.1"/>
    </source>
</evidence>
<dbReference type="AlphaFoldDB" id="A0A431EAC8"/>
<name>A0A431EAC8_CAMJU</name>
<sequence>MSDYQLNLLTDQDRERLNLIEDSLKNFETLVKESVRKRDSLNSNLLLIRGKPGIGKTYLTTSWLDDLVSDRVIDKYYRISGKITPVTLYQFLDAPTEFQGKCVHVLDDCDVFYSLESLNILKSASELRSGDKTARRDVCYGARGIVSSYSYKDVIIIITNHDLMAQKNEHVTAVLDRALYLELPITKQDIFVYTTALIEKTLNDGMFSDSTKQYVHLYYEQYLKRFHEYDIFAETGVNFSLRYVLKIIDLFTIFGVNWMNSSIEFKKMNEALNRKLTEGKKK</sequence>
<dbReference type="InterPro" id="IPR027417">
    <property type="entry name" value="P-loop_NTPase"/>
</dbReference>
<reference evidence="1" key="1">
    <citation type="submission" date="2018-01" db="EMBL/GenBank/DDBJ databases">
        <authorList>
            <person name="Kovanen S."/>
            <person name="Nieminen T."/>
            <person name="Pohja-Mykra M."/>
            <person name="Raunio-Saarnisto M."/>
            <person name="Sauvala M."/>
            <person name="Fredriksson-Ahomaa M."/>
            <person name="Hanninen M.-L."/>
            <person name="Kivisto R."/>
        </authorList>
    </citation>
    <scope>NUCLEOTIDE SEQUENCE</scope>
    <source>
        <strain evidence="1">SO-26</strain>
    </source>
</reference>
<gene>
    <name evidence="2" type="ORF">C3H57_08440</name>
    <name evidence="1" type="ORF">C3I27_04055</name>
</gene>
<comment type="caution">
    <text evidence="2">The sequence shown here is derived from an EMBL/GenBank/DDBJ whole genome shotgun (WGS) entry which is preliminary data.</text>
</comment>